<feature type="transmembrane region" description="Helical" evidence="1">
    <location>
        <begin position="99"/>
        <end position="122"/>
    </location>
</feature>
<comment type="caution">
    <text evidence="3">The sequence shown here is derived from an EMBL/GenBank/DDBJ whole genome shotgun (WGS) entry which is preliminary data.</text>
</comment>
<dbReference type="RefSeq" id="XP_060324337.1">
    <property type="nucleotide sequence ID" value="XM_060465691.1"/>
</dbReference>
<dbReference type="PANTHER" id="PTHR40465">
    <property type="entry name" value="CHROMOSOME 1, WHOLE GENOME SHOTGUN SEQUENCE"/>
    <property type="match status" value="1"/>
</dbReference>
<accession>A0AA39MQP3</accession>
<evidence type="ECO:0000313" key="3">
    <source>
        <dbReference type="EMBL" id="KAK0442519.1"/>
    </source>
</evidence>
<organism evidence="3 4">
    <name type="scientific">Armillaria tabescens</name>
    <name type="common">Ringless honey mushroom</name>
    <name type="synonym">Agaricus tabescens</name>
    <dbReference type="NCBI Taxonomy" id="1929756"/>
    <lineage>
        <taxon>Eukaryota</taxon>
        <taxon>Fungi</taxon>
        <taxon>Dikarya</taxon>
        <taxon>Basidiomycota</taxon>
        <taxon>Agaricomycotina</taxon>
        <taxon>Agaricomycetes</taxon>
        <taxon>Agaricomycetidae</taxon>
        <taxon>Agaricales</taxon>
        <taxon>Marasmiineae</taxon>
        <taxon>Physalacriaceae</taxon>
        <taxon>Desarmillaria</taxon>
    </lineage>
</organism>
<feature type="transmembrane region" description="Helical" evidence="1">
    <location>
        <begin position="245"/>
        <end position="262"/>
    </location>
</feature>
<proteinExistence type="predicted"/>
<dbReference type="Pfam" id="PF20152">
    <property type="entry name" value="DUF6534"/>
    <property type="match status" value="1"/>
</dbReference>
<dbReference type="GeneID" id="85349239"/>
<protein>
    <recommendedName>
        <fullName evidence="2">DUF6534 domain-containing protein</fullName>
    </recommendedName>
</protein>
<evidence type="ECO:0000313" key="4">
    <source>
        <dbReference type="Proteomes" id="UP001175211"/>
    </source>
</evidence>
<feature type="transmembrane region" description="Helical" evidence="1">
    <location>
        <begin position="65"/>
        <end position="87"/>
    </location>
</feature>
<dbReference type="AlphaFoldDB" id="A0AA39MQP3"/>
<evidence type="ECO:0000259" key="2">
    <source>
        <dbReference type="Pfam" id="PF20152"/>
    </source>
</evidence>
<dbReference type="PANTHER" id="PTHR40465:SF1">
    <property type="entry name" value="DUF6534 DOMAIN-CONTAINING PROTEIN"/>
    <property type="match status" value="1"/>
</dbReference>
<feature type="transmembrane region" description="Helical" evidence="1">
    <location>
        <begin position="268"/>
        <end position="290"/>
    </location>
</feature>
<dbReference type="EMBL" id="JAUEPS010000064">
    <property type="protein sequence ID" value="KAK0442519.1"/>
    <property type="molecule type" value="Genomic_DNA"/>
</dbReference>
<keyword evidence="1" id="KW-0472">Membrane</keyword>
<feature type="transmembrane region" description="Helical" evidence="1">
    <location>
        <begin position="142"/>
        <end position="160"/>
    </location>
</feature>
<feature type="domain" description="DUF6534" evidence="2">
    <location>
        <begin position="219"/>
        <end position="301"/>
    </location>
</feature>
<keyword evidence="1" id="KW-0812">Transmembrane</keyword>
<gene>
    <name evidence="3" type="ORF">EV420DRAFT_1077155</name>
</gene>
<reference evidence="3" key="1">
    <citation type="submission" date="2023-06" db="EMBL/GenBank/DDBJ databases">
        <authorList>
            <consortium name="Lawrence Berkeley National Laboratory"/>
            <person name="Ahrendt S."/>
            <person name="Sahu N."/>
            <person name="Indic B."/>
            <person name="Wong-Bajracharya J."/>
            <person name="Merenyi Z."/>
            <person name="Ke H.-M."/>
            <person name="Monk M."/>
            <person name="Kocsube S."/>
            <person name="Drula E."/>
            <person name="Lipzen A."/>
            <person name="Balint B."/>
            <person name="Henrissat B."/>
            <person name="Andreopoulos B."/>
            <person name="Martin F.M."/>
            <person name="Harder C.B."/>
            <person name="Rigling D."/>
            <person name="Ford K.L."/>
            <person name="Foster G.D."/>
            <person name="Pangilinan J."/>
            <person name="Papanicolaou A."/>
            <person name="Barry K."/>
            <person name="LaButti K."/>
            <person name="Viragh M."/>
            <person name="Koriabine M."/>
            <person name="Yan M."/>
            <person name="Riley R."/>
            <person name="Champramary S."/>
            <person name="Plett K.L."/>
            <person name="Tsai I.J."/>
            <person name="Slot J."/>
            <person name="Sipos G."/>
            <person name="Plett J."/>
            <person name="Nagy L.G."/>
            <person name="Grigoriev I.V."/>
        </authorList>
    </citation>
    <scope>NUCLEOTIDE SEQUENCE</scope>
    <source>
        <strain evidence="3">CCBAS 213</strain>
    </source>
</reference>
<keyword evidence="1" id="KW-1133">Transmembrane helix</keyword>
<keyword evidence="4" id="KW-1185">Reference proteome</keyword>
<name>A0AA39MQP3_ARMTA</name>
<feature type="transmembrane region" description="Helical" evidence="1">
    <location>
        <begin position="172"/>
        <end position="190"/>
    </location>
</feature>
<dbReference type="Proteomes" id="UP001175211">
    <property type="component" value="Unassembled WGS sequence"/>
</dbReference>
<evidence type="ECO:0000256" key="1">
    <source>
        <dbReference type="SAM" id="Phobius"/>
    </source>
</evidence>
<dbReference type="InterPro" id="IPR045339">
    <property type="entry name" value="DUF6534"/>
</dbReference>
<sequence>MPVFRFSLPESILSTQNILFLASNWENSNRIASDLRPRAFLPPFTSYLAMSSDAVPSLGMTFGAVYISTTIAAILFGVTNLQTVIYYQRYPDDGWIYRYSVAILWFLDALHVAFSTHALYYYLVDLFGNYLGLSHIVWSFKLQILISKAIIIGVQAVYVVRLWKLGRHFHRILPWFVILNVAAALGTVVFSVYDVYQLSVFSSTSSIRGAIYAVFSVTAISDFIIAFAMCYYLHKCRQVSPFSSTSAMLLGLMQLVVISGLATGPCEVLILLMYLIWPESLIFLALDFVLPKFYINSLLAMHVELTGGTSNVHKK</sequence>
<feature type="transmembrane region" description="Helical" evidence="1">
    <location>
        <begin position="210"/>
        <end position="233"/>
    </location>
</feature>